<dbReference type="GO" id="GO:0051536">
    <property type="term" value="F:iron-sulfur cluster binding"/>
    <property type="evidence" value="ECO:0007669"/>
    <property type="project" value="UniProtKB-KW"/>
</dbReference>
<dbReference type="PRINTS" id="PR00069">
    <property type="entry name" value="ALDKETRDTASE"/>
</dbReference>
<dbReference type="Pfam" id="PF13187">
    <property type="entry name" value="Fer4_9"/>
    <property type="match status" value="1"/>
</dbReference>
<dbReference type="GO" id="GO:0046872">
    <property type="term" value="F:metal ion binding"/>
    <property type="evidence" value="ECO:0007669"/>
    <property type="project" value="UniProtKB-KW"/>
</dbReference>
<dbReference type="PROSITE" id="PS00198">
    <property type="entry name" value="4FE4S_FER_1"/>
    <property type="match status" value="1"/>
</dbReference>
<dbReference type="EMBL" id="DF968181">
    <property type="protein sequence ID" value="GAP40406.1"/>
    <property type="molecule type" value="Genomic_DNA"/>
</dbReference>
<dbReference type="Proteomes" id="UP000053370">
    <property type="component" value="Unassembled WGS sequence"/>
</dbReference>
<evidence type="ECO:0000256" key="3">
    <source>
        <dbReference type="ARBA" id="ARBA00023014"/>
    </source>
</evidence>
<sequence>MLYRNGYSILGFGCMRLPMDYAACEKLILRGIEGGINYFDTAYIYFGKEAVLGKILANNRCRDRVMIATKLPSYLIRNHDNVVNIFDTELKRLQTDYVDNYLMHMLPDLKVWNHLRELGIEEWLAEKKASGQIRKVGFSFHGSTNAFLELLSAYPWDFCQIQYNYMDENSQAGRAGLLAAYQKNIPVVIMEPLRGGTLTNGLPVEAKNIFGKTGESPASWGLRWLWAQKEVTCVLSGMNAMSMVDENIATASEQREFTHHDQEIIDQVKVAINEKIKVMCTGCSYCMPCPHGVDIPGSFRCYNASYSDSYFRGLKDYLLSTTFKIKRSNASLCVQCGRCEKKCPQQIPIRAELLNVKKRFENPAYKGAAAVIRLLLREKRSQKQEE</sequence>
<dbReference type="SUPFAM" id="SSF51430">
    <property type="entry name" value="NAD(P)-linked oxidoreductase"/>
    <property type="match status" value="1"/>
</dbReference>
<dbReference type="InterPro" id="IPR036812">
    <property type="entry name" value="NAD(P)_OxRdtase_dom_sf"/>
</dbReference>
<dbReference type="OrthoDB" id="9773828at2"/>
<proteinExistence type="predicted"/>
<dbReference type="PANTHER" id="PTHR43312:SF2">
    <property type="entry name" value="OXIDOREDUCTASE"/>
    <property type="match status" value="1"/>
</dbReference>
<dbReference type="PANTHER" id="PTHR43312">
    <property type="entry name" value="D-THREO-ALDOSE 1-DEHYDROGENASE"/>
    <property type="match status" value="1"/>
</dbReference>
<feature type="domain" description="4Fe-4S ferredoxin-type" evidence="4">
    <location>
        <begin position="323"/>
        <end position="353"/>
    </location>
</feature>
<evidence type="ECO:0000259" key="4">
    <source>
        <dbReference type="PROSITE" id="PS51379"/>
    </source>
</evidence>
<name>A0A0S7BTY3_9CHLR</name>
<keyword evidence="3" id="KW-0411">Iron-sulfur</keyword>
<evidence type="ECO:0000313" key="5">
    <source>
        <dbReference type="EMBL" id="GAP40406.1"/>
    </source>
</evidence>
<keyword evidence="2" id="KW-0408">Iron</keyword>
<evidence type="ECO:0000313" key="6">
    <source>
        <dbReference type="Proteomes" id="UP000053370"/>
    </source>
</evidence>
<dbReference type="PATRIC" id="fig|1678840.3.peg.1648"/>
<gene>
    <name evidence="5" type="ORF">ATC1_13380</name>
</gene>
<keyword evidence="1" id="KW-0479">Metal-binding</keyword>
<dbReference type="Gene3D" id="3.20.20.100">
    <property type="entry name" value="NADP-dependent oxidoreductase domain"/>
    <property type="match status" value="1"/>
</dbReference>
<dbReference type="InterPro" id="IPR053135">
    <property type="entry name" value="AKR2_Oxidoreductase"/>
</dbReference>
<dbReference type="GO" id="GO:0016491">
    <property type="term" value="F:oxidoreductase activity"/>
    <property type="evidence" value="ECO:0007669"/>
    <property type="project" value="InterPro"/>
</dbReference>
<dbReference type="SUPFAM" id="SSF46548">
    <property type="entry name" value="alpha-helical ferredoxin"/>
    <property type="match status" value="1"/>
</dbReference>
<dbReference type="Pfam" id="PF00248">
    <property type="entry name" value="Aldo_ket_red"/>
    <property type="match status" value="1"/>
</dbReference>
<reference evidence="5" key="1">
    <citation type="journal article" date="2015" name="Genome Announc.">
        <title>Draft Genome Sequence of Anaerolineae Strain TC1, a Novel Isolate from a Methanogenic Wastewater Treatment System.</title>
        <authorList>
            <person name="Matsuura N."/>
            <person name="Tourlousse D.M."/>
            <person name="Sun L."/>
            <person name="Toyonaga M."/>
            <person name="Kuroda K."/>
            <person name="Ohashi A."/>
            <person name="Cruz R."/>
            <person name="Yamaguchi T."/>
            <person name="Sekiguchi Y."/>
        </authorList>
    </citation>
    <scope>NUCLEOTIDE SEQUENCE [LARGE SCALE GENOMIC DNA]</scope>
    <source>
        <strain evidence="5">TC1</strain>
    </source>
</reference>
<dbReference type="InterPro" id="IPR020471">
    <property type="entry name" value="AKR"/>
</dbReference>
<dbReference type="STRING" id="1678840.ATC1_13380"/>
<organism evidence="5">
    <name type="scientific">Flexilinea flocculi</name>
    <dbReference type="NCBI Taxonomy" id="1678840"/>
    <lineage>
        <taxon>Bacteria</taxon>
        <taxon>Bacillati</taxon>
        <taxon>Chloroflexota</taxon>
        <taxon>Anaerolineae</taxon>
        <taxon>Anaerolineales</taxon>
        <taxon>Anaerolineaceae</taxon>
        <taxon>Flexilinea</taxon>
    </lineage>
</organism>
<dbReference type="CDD" id="cd19096">
    <property type="entry name" value="AKR_Fe-S_oxidoreductase"/>
    <property type="match status" value="1"/>
</dbReference>
<dbReference type="InterPro" id="IPR023210">
    <property type="entry name" value="NADP_OxRdtase_dom"/>
</dbReference>
<dbReference type="RefSeq" id="WP_062283995.1">
    <property type="nucleotide sequence ID" value="NZ_DF968181.1"/>
</dbReference>
<evidence type="ECO:0000256" key="2">
    <source>
        <dbReference type="ARBA" id="ARBA00023004"/>
    </source>
</evidence>
<dbReference type="AlphaFoldDB" id="A0A0S7BTY3"/>
<dbReference type="InterPro" id="IPR017896">
    <property type="entry name" value="4Fe4S_Fe-S-bd"/>
</dbReference>
<protein>
    <submittedName>
        <fullName evidence="5">Predicted oxidoreductase of the aldo/keto reductase family</fullName>
    </submittedName>
</protein>
<dbReference type="InterPro" id="IPR017900">
    <property type="entry name" value="4Fe4S_Fe_S_CS"/>
</dbReference>
<keyword evidence="6" id="KW-1185">Reference proteome</keyword>
<evidence type="ECO:0000256" key="1">
    <source>
        <dbReference type="ARBA" id="ARBA00022723"/>
    </source>
</evidence>
<dbReference type="PROSITE" id="PS51379">
    <property type="entry name" value="4FE4S_FER_2"/>
    <property type="match status" value="1"/>
</dbReference>
<accession>A0A0S7BTY3</accession>